<evidence type="ECO:0000256" key="1">
    <source>
        <dbReference type="SAM" id="MobiDB-lite"/>
    </source>
</evidence>
<accession>A0A4C1VE49</accession>
<reference evidence="2 3" key="1">
    <citation type="journal article" date="2019" name="Commun. Biol.">
        <title>The bagworm genome reveals a unique fibroin gene that provides high tensile strength.</title>
        <authorList>
            <person name="Kono N."/>
            <person name="Nakamura H."/>
            <person name="Ohtoshi R."/>
            <person name="Tomita M."/>
            <person name="Numata K."/>
            <person name="Arakawa K."/>
        </authorList>
    </citation>
    <scope>NUCLEOTIDE SEQUENCE [LARGE SCALE GENOMIC DNA]</scope>
</reference>
<gene>
    <name evidence="2" type="ORF">EVAR_19235_1</name>
</gene>
<proteinExistence type="predicted"/>
<organism evidence="2 3">
    <name type="scientific">Eumeta variegata</name>
    <name type="common">Bagworm moth</name>
    <name type="synonym">Eumeta japonica</name>
    <dbReference type="NCBI Taxonomy" id="151549"/>
    <lineage>
        <taxon>Eukaryota</taxon>
        <taxon>Metazoa</taxon>
        <taxon>Ecdysozoa</taxon>
        <taxon>Arthropoda</taxon>
        <taxon>Hexapoda</taxon>
        <taxon>Insecta</taxon>
        <taxon>Pterygota</taxon>
        <taxon>Neoptera</taxon>
        <taxon>Endopterygota</taxon>
        <taxon>Lepidoptera</taxon>
        <taxon>Glossata</taxon>
        <taxon>Ditrysia</taxon>
        <taxon>Tineoidea</taxon>
        <taxon>Psychidae</taxon>
        <taxon>Oiketicinae</taxon>
        <taxon>Eumeta</taxon>
    </lineage>
</organism>
<feature type="region of interest" description="Disordered" evidence="1">
    <location>
        <begin position="1"/>
        <end position="20"/>
    </location>
</feature>
<sequence length="102" mass="11269">MWESGVMEEKVGHQNSHSPNEMQQRKMLLHVGILYLGDDGRAPTTIIPREITRLAAAPRGIGESREKENRLNYPTAEVYAPYKPSTAGPLRVGPMTPSSPSI</sequence>
<evidence type="ECO:0000313" key="2">
    <source>
        <dbReference type="EMBL" id="GBP37106.1"/>
    </source>
</evidence>
<dbReference type="AlphaFoldDB" id="A0A4C1VE49"/>
<comment type="caution">
    <text evidence="2">The sequence shown here is derived from an EMBL/GenBank/DDBJ whole genome shotgun (WGS) entry which is preliminary data.</text>
</comment>
<protein>
    <submittedName>
        <fullName evidence="2">Uncharacterized protein</fullName>
    </submittedName>
</protein>
<dbReference type="EMBL" id="BGZK01000328">
    <property type="protein sequence ID" value="GBP37106.1"/>
    <property type="molecule type" value="Genomic_DNA"/>
</dbReference>
<evidence type="ECO:0000313" key="3">
    <source>
        <dbReference type="Proteomes" id="UP000299102"/>
    </source>
</evidence>
<feature type="region of interest" description="Disordered" evidence="1">
    <location>
        <begin position="80"/>
        <end position="102"/>
    </location>
</feature>
<name>A0A4C1VE49_EUMVA</name>
<keyword evidence="3" id="KW-1185">Reference proteome</keyword>
<dbReference type="Proteomes" id="UP000299102">
    <property type="component" value="Unassembled WGS sequence"/>
</dbReference>